<dbReference type="GO" id="GO:0016020">
    <property type="term" value="C:membrane"/>
    <property type="evidence" value="ECO:0007669"/>
    <property type="project" value="UniProtKB-SubCell"/>
</dbReference>
<dbReference type="SUPFAM" id="SSF54236">
    <property type="entry name" value="Ubiquitin-like"/>
    <property type="match status" value="1"/>
</dbReference>
<keyword evidence="2" id="KW-0472">Membrane</keyword>
<evidence type="ECO:0000256" key="1">
    <source>
        <dbReference type="ARBA" id="ARBA00004370"/>
    </source>
</evidence>
<evidence type="ECO:0000256" key="2">
    <source>
        <dbReference type="ARBA" id="ARBA00023136"/>
    </source>
</evidence>
<sequence length="126" mass="14758">MISSDIKKRIDETNRIRAKYPERVPIIVKKTAGSDLKNIDKSKYLAPVDMTLSQFIVIIRKRIKIESDKAIFVFIENILPPLTSTMAYLYEHMKNEDGFLYIYYNGESTFGNKNELIKLKIDNFFK</sequence>
<keyword evidence="3" id="KW-0449">Lipoprotein</keyword>
<evidence type="ECO:0000256" key="3">
    <source>
        <dbReference type="ARBA" id="ARBA00023288"/>
    </source>
</evidence>
<comment type="subcellular location">
    <subcellularLocation>
        <location evidence="1">Membrane</location>
    </subcellularLocation>
</comment>
<reference evidence="4" key="1">
    <citation type="submission" date="2020-08" db="EMBL/GenBank/DDBJ databases">
        <title>Bridging the membrane lipid divide: bacteria of the FCB group superphylum have the potential to synthesize archaeal ether lipids.</title>
        <authorList>
            <person name="Villanueva L."/>
            <person name="von Meijenfeldt F.A.B."/>
            <person name="Westbye A.B."/>
            <person name="Yadav S."/>
            <person name="Hopmans E.C."/>
            <person name="Dutilh B.E."/>
            <person name="Sinninghe Damste J.S."/>
        </authorList>
    </citation>
    <scope>NUCLEOTIDE SEQUENCE</scope>
    <source>
        <strain evidence="4">NIOZ-UU159</strain>
    </source>
</reference>
<accession>A0A7S9XGD4</accession>
<proteinExistence type="predicted"/>
<dbReference type="InterPro" id="IPR029071">
    <property type="entry name" value="Ubiquitin-like_domsf"/>
</dbReference>
<evidence type="ECO:0000313" key="4">
    <source>
        <dbReference type="EMBL" id="QPI16528.1"/>
    </source>
</evidence>
<dbReference type="Gene3D" id="3.10.20.90">
    <property type="entry name" value="Phosphatidylinositol 3-kinase Catalytic Subunit, Chain A, domain 1"/>
    <property type="match status" value="1"/>
</dbReference>
<name>A0A7S9XGD4_9VIRU</name>
<organism evidence="4">
    <name type="scientific">Virus NIOZ-UU159</name>
    <dbReference type="NCBI Taxonomy" id="2763270"/>
    <lineage>
        <taxon>Viruses</taxon>
    </lineage>
</organism>
<dbReference type="InterPro" id="IPR004241">
    <property type="entry name" value="Atg8-like"/>
</dbReference>
<dbReference type="EMBL" id="MW030574">
    <property type="protein sequence ID" value="QPI16528.1"/>
    <property type="molecule type" value="Genomic_DNA"/>
</dbReference>
<protein>
    <submittedName>
        <fullName evidence="4">Autophagy protein</fullName>
    </submittedName>
</protein>
<gene>
    <name evidence="4" type="ORF">NIOZUU159_00016</name>
</gene>
<dbReference type="PANTHER" id="PTHR10969">
    <property type="entry name" value="MICROTUBULE-ASSOCIATED PROTEINS 1A/1B LIGHT CHAIN 3-RELATED"/>
    <property type="match status" value="1"/>
</dbReference>
<dbReference type="Pfam" id="PF02991">
    <property type="entry name" value="ATG8"/>
    <property type="match status" value="1"/>
</dbReference>